<dbReference type="InterPro" id="IPR001753">
    <property type="entry name" value="Enoyl-CoA_hydra/iso"/>
</dbReference>
<dbReference type="OrthoDB" id="9775794at2"/>
<dbReference type="RefSeq" id="WP_033095841.1">
    <property type="nucleotide sequence ID" value="NZ_JQED01000056.1"/>
</dbReference>
<protein>
    <submittedName>
        <fullName evidence="3">Enoyl-CoA hydratase/isomerase</fullName>
    </submittedName>
</protein>
<dbReference type="CDD" id="cd06558">
    <property type="entry name" value="crotonase-like"/>
    <property type="match status" value="1"/>
</dbReference>
<dbReference type="AlphaFoldDB" id="A0A099K995"/>
<evidence type="ECO:0000313" key="4">
    <source>
        <dbReference type="Proteomes" id="UP000029843"/>
    </source>
</evidence>
<keyword evidence="3" id="KW-0413">Isomerase</keyword>
<dbReference type="Pfam" id="PF00378">
    <property type="entry name" value="ECH_1"/>
    <property type="match status" value="1"/>
</dbReference>
<dbReference type="PANTHER" id="PTHR11941:SF54">
    <property type="entry name" value="ENOYL-COA HYDRATASE, MITOCHONDRIAL"/>
    <property type="match status" value="1"/>
</dbReference>
<organism evidence="3 4">
    <name type="scientific">Colwellia psychrerythraea</name>
    <name type="common">Vibrio psychroerythus</name>
    <dbReference type="NCBI Taxonomy" id="28229"/>
    <lineage>
        <taxon>Bacteria</taxon>
        <taxon>Pseudomonadati</taxon>
        <taxon>Pseudomonadota</taxon>
        <taxon>Gammaproteobacteria</taxon>
        <taxon>Alteromonadales</taxon>
        <taxon>Colwelliaceae</taxon>
        <taxon>Colwellia</taxon>
    </lineage>
</organism>
<reference evidence="3 4" key="1">
    <citation type="submission" date="2014-08" db="EMBL/GenBank/DDBJ databases">
        <title>Genomic and Phenotypic Diversity of Colwellia psychrerythraea strains from Disparate Marine Basins.</title>
        <authorList>
            <person name="Techtmann S.M."/>
            <person name="Stelling S.C."/>
            <person name="Utturkar S.M."/>
            <person name="Alshibli N."/>
            <person name="Harris A."/>
            <person name="Brown S.D."/>
            <person name="Hazen T.C."/>
        </authorList>
    </citation>
    <scope>NUCLEOTIDE SEQUENCE [LARGE SCALE GENOMIC DNA]</scope>
    <source>
        <strain evidence="3 4">ND2E</strain>
    </source>
</reference>
<dbReference type="Proteomes" id="UP000029843">
    <property type="component" value="Unassembled WGS sequence"/>
</dbReference>
<dbReference type="GO" id="GO:0006635">
    <property type="term" value="P:fatty acid beta-oxidation"/>
    <property type="evidence" value="ECO:0007669"/>
    <property type="project" value="TreeGrafter"/>
</dbReference>
<comment type="similarity">
    <text evidence="1 2">Belongs to the enoyl-CoA hydratase/isomerase family.</text>
</comment>
<gene>
    <name evidence="3" type="ORF">ND2E_0774</name>
</gene>
<dbReference type="GO" id="GO:0016853">
    <property type="term" value="F:isomerase activity"/>
    <property type="evidence" value="ECO:0007669"/>
    <property type="project" value="UniProtKB-KW"/>
</dbReference>
<dbReference type="InterPro" id="IPR018376">
    <property type="entry name" value="Enoyl-CoA_hyd/isom_CS"/>
</dbReference>
<dbReference type="EMBL" id="JQED01000056">
    <property type="protein sequence ID" value="KGJ86602.1"/>
    <property type="molecule type" value="Genomic_DNA"/>
</dbReference>
<comment type="caution">
    <text evidence="3">The sequence shown here is derived from an EMBL/GenBank/DDBJ whole genome shotgun (WGS) entry which is preliminary data.</text>
</comment>
<dbReference type="InterPro" id="IPR029045">
    <property type="entry name" value="ClpP/crotonase-like_dom_sf"/>
</dbReference>
<evidence type="ECO:0000256" key="2">
    <source>
        <dbReference type="RuleBase" id="RU003707"/>
    </source>
</evidence>
<sequence>MKKLMITQEAGVATVLIKNPPVNILTIDLINELNEFILSLKDDRDTKVVVFKSFHQAFFIAHLDLNVINGTSGGQAASIEFNHLIANIKAMKQLSIAIVDGVARGGGNEFVMACDLAYGTENSAYAQPELYINIPTGGQGAVQFARRLGKGKALQALLTGADFTAQQAEALNIITQFVPKDQLDAFLAQLLAIIVGWEIRDIVMYKEIIAASIIDESAGTELELRYFLDRAKEEKTQTIIAAFLKHGGQTEREAKDMQGIFVDTASELSK</sequence>
<name>A0A099K995_COLPS</name>
<proteinExistence type="inferred from homology"/>
<evidence type="ECO:0000313" key="3">
    <source>
        <dbReference type="EMBL" id="KGJ86602.1"/>
    </source>
</evidence>
<dbReference type="SUPFAM" id="SSF52096">
    <property type="entry name" value="ClpP/crotonase"/>
    <property type="match status" value="1"/>
</dbReference>
<dbReference type="PANTHER" id="PTHR11941">
    <property type="entry name" value="ENOYL-COA HYDRATASE-RELATED"/>
    <property type="match status" value="1"/>
</dbReference>
<evidence type="ECO:0000256" key="1">
    <source>
        <dbReference type="ARBA" id="ARBA00005254"/>
    </source>
</evidence>
<accession>A0A099K995</accession>
<dbReference type="PATRIC" id="fig|28229.4.peg.4266"/>
<dbReference type="PROSITE" id="PS00166">
    <property type="entry name" value="ENOYL_COA_HYDRATASE"/>
    <property type="match status" value="1"/>
</dbReference>
<dbReference type="Gene3D" id="3.90.226.10">
    <property type="entry name" value="2-enoyl-CoA Hydratase, Chain A, domain 1"/>
    <property type="match status" value="1"/>
</dbReference>